<dbReference type="InterPro" id="IPR036236">
    <property type="entry name" value="Znf_C2H2_sf"/>
</dbReference>
<dbReference type="InterPro" id="IPR013087">
    <property type="entry name" value="Znf_C2H2_type"/>
</dbReference>
<protein>
    <submittedName>
        <fullName evidence="3">Gastrula zinc finger protein xFG20-1</fullName>
    </submittedName>
</protein>
<evidence type="ECO:0000256" key="1">
    <source>
        <dbReference type="PROSITE-ProRule" id="PRU00042"/>
    </source>
</evidence>
<keyword evidence="1" id="KW-0863">Zinc-finger</keyword>
<dbReference type="SUPFAM" id="SSF57667">
    <property type="entry name" value="beta-beta-alpha zinc fingers"/>
    <property type="match status" value="1"/>
</dbReference>
<gene>
    <name evidence="3" type="ORF">Ocin01_15245</name>
</gene>
<feature type="domain" description="C2H2-type" evidence="2">
    <location>
        <begin position="21"/>
        <end position="48"/>
    </location>
</feature>
<name>A0A1D2MEJ3_ORCCI</name>
<dbReference type="GO" id="GO:0008270">
    <property type="term" value="F:zinc ion binding"/>
    <property type="evidence" value="ECO:0007669"/>
    <property type="project" value="UniProtKB-KW"/>
</dbReference>
<organism evidence="3 4">
    <name type="scientific">Orchesella cincta</name>
    <name type="common">Springtail</name>
    <name type="synonym">Podura cincta</name>
    <dbReference type="NCBI Taxonomy" id="48709"/>
    <lineage>
        <taxon>Eukaryota</taxon>
        <taxon>Metazoa</taxon>
        <taxon>Ecdysozoa</taxon>
        <taxon>Arthropoda</taxon>
        <taxon>Hexapoda</taxon>
        <taxon>Collembola</taxon>
        <taxon>Entomobryomorpha</taxon>
        <taxon>Entomobryoidea</taxon>
        <taxon>Orchesellidae</taxon>
        <taxon>Orchesellinae</taxon>
        <taxon>Orchesella</taxon>
    </lineage>
</organism>
<sequence length="82" mass="9481">MERHLYSHMSAEEKDKSGLKKRCETCGREFLDKKAYAAHILAHKGQQFACDQCPKTFHWKQGLRRHLVNVHGKASKNSLKDS</sequence>
<proteinExistence type="predicted"/>
<comment type="caution">
    <text evidence="3">The sequence shown here is derived from an EMBL/GenBank/DDBJ whole genome shotgun (WGS) entry which is preliminary data.</text>
</comment>
<keyword evidence="1" id="KW-0862">Zinc</keyword>
<evidence type="ECO:0000313" key="4">
    <source>
        <dbReference type="Proteomes" id="UP000094527"/>
    </source>
</evidence>
<dbReference type="EMBL" id="LJIJ01001546">
    <property type="protein sequence ID" value="ODM91437.1"/>
    <property type="molecule type" value="Genomic_DNA"/>
</dbReference>
<dbReference type="PROSITE" id="PS50157">
    <property type="entry name" value="ZINC_FINGER_C2H2_2"/>
    <property type="match status" value="2"/>
</dbReference>
<dbReference type="PROSITE" id="PS00028">
    <property type="entry name" value="ZINC_FINGER_C2H2_1"/>
    <property type="match status" value="2"/>
</dbReference>
<evidence type="ECO:0000259" key="2">
    <source>
        <dbReference type="PROSITE" id="PS50157"/>
    </source>
</evidence>
<evidence type="ECO:0000313" key="3">
    <source>
        <dbReference type="EMBL" id="ODM91437.1"/>
    </source>
</evidence>
<dbReference type="Gene3D" id="3.30.160.60">
    <property type="entry name" value="Classic Zinc Finger"/>
    <property type="match status" value="1"/>
</dbReference>
<dbReference type="SMART" id="SM00355">
    <property type="entry name" value="ZnF_C2H2"/>
    <property type="match status" value="2"/>
</dbReference>
<dbReference type="Proteomes" id="UP000094527">
    <property type="component" value="Unassembled WGS sequence"/>
</dbReference>
<keyword evidence="1" id="KW-0479">Metal-binding</keyword>
<accession>A0A1D2MEJ3</accession>
<feature type="domain" description="C2H2-type" evidence="2">
    <location>
        <begin position="48"/>
        <end position="76"/>
    </location>
</feature>
<dbReference type="OrthoDB" id="8922241at2759"/>
<keyword evidence="4" id="KW-1185">Reference proteome</keyword>
<dbReference type="AlphaFoldDB" id="A0A1D2MEJ3"/>
<reference evidence="3 4" key="1">
    <citation type="journal article" date="2016" name="Genome Biol. Evol.">
        <title>Gene Family Evolution Reflects Adaptation to Soil Environmental Stressors in the Genome of the Collembolan Orchesella cincta.</title>
        <authorList>
            <person name="Faddeeva-Vakhrusheva A."/>
            <person name="Derks M.F."/>
            <person name="Anvar S.Y."/>
            <person name="Agamennone V."/>
            <person name="Suring W."/>
            <person name="Smit S."/>
            <person name="van Straalen N.M."/>
            <person name="Roelofs D."/>
        </authorList>
    </citation>
    <scope>NUCLEOTIDE SEQUENCE [LARGE SCALE GENOMIC DNA]</scope>
    <source>
        <tissue evidence="3">Mixed pool</tissue>
    </source>
</reference>